<name>A0A1B6L1Q7_9HEMI</name>
<proteinExistence type="predicted"/>
<organism evidence="1">
    <name type="scientific">Graphocephala atropunctata</name>
    <dbReference type="NCBI Taxonomy" id="36148"/>
    <lineage>
        <taxon>Eukaryota</taxon>
        <taxon>Metazoa</taxon>
        <taxon>Ecdysozoa</taxon>
        <taxon>Arthropoda</taxon>
        <taxon>Hexapoda</taxon>
        <taxon>Insecta</taxon>
        <taxon>Pterygota</taxon>
        <taxon>Neoptera</taxon>
        <taxon>Paraneoptera</taxon>
        <taxon>Hemiptera</taxon>
        <taxon>Auchenorrhyncha</taxon>
        <taxon>Membracoidea</taxon>
        <taxon>Cicadellidae</taxon>
        <taxon>Cicadellinae</taxon>
        <taxon>Cicadellini</taxon>
        <taxon>Graphocephala</taxon>
    </lineage>
</organism>
<feature type="non-terminal residue" evidence="1">
    <location>
        <position position="109"/>
    </location>
</feature>
<feature type="non-terminal residue" evidence="1">
    <location>
        <position position="1"/>
    </location>
</feature>
<accession>A0A1B6L1Q7</accession>
<protein>
    <submittedName>
        <fullName evidence="1">Uncharacterized protein</fullName>
    </submittedName>
</protein>
<dbReference type="EMBL" id="GEBQ01022387">
    <property type="protein sequence ID" value="JAT17590.1"/>
    <property type="molecule type" value="Transcribed_RNA"/>
</dbReference>
<gene>
    <name evidence="1" type="ORF">g.55148</name>
</gene>
<reference evidence="1" key="1">
    <citation type="submission" date="2015-11" db="EMBL/GenBank/DDBJ databases">
        <title>De novo transcriptome assembly of four potential Pierce s Disease insect vectors from Arizona vineyards.</title>
        <authorList>
            <person name="Tassone E.E."/>
        </authorList>
    </citation>
    <scope>NUCLEOTIDE SEQUENCE</scope>
</reference>
<dbReference type="AlphaFoldDB" id="A0A1B6L1Q7"/>
<evidence type="ECO:0000313" key="1">
    <source>
        <dbReference type="EMBL" id="JAT17590.1"/>
    </source>
</evidence>
<sequence length="109" mass="11997">ELQTSLKQSEDAASQLRGGVGALCKLMFAELKAQYVQCLEESLQESQSMRRLQDANLELATLAGHLQEDCRAANCKLSEAYKQMATTEKKHQKAEAALQVVIANTKEIA</sequence>